<dbReference type="AlphaFoldDB" id="Q0AVW4"/>
<keyword evidence="2" id="KW-1185">Reference proteome</keyword>
<protein>
    <submittedName>
        <fullName evidence="1">Uncharacterized protein</fullName>
    </submittedName>
</protein>
<dbReference type="Proteomes" id="UP000001968">
    <property type="component" value="Chromosome"/>
</dbReference>
<dbReference type="RefSeq" id="WP_011641235.1">
    <property type="nucleotide sequence ID" value="NC_008346.1"/>
</dbReference>
<evidence type="ECO:0000313" key="2">
    <source>
        <dbReference type="Proteomes" id="UP000001968"/>
    </source>
</evidence>
<dbReference type="KEGG" id="swo:Swol_1842"/>
<dbReference type="OrthoDB" id="9788327at2"/>
<name>Q0AVW4_SYNWW</name>
<dbReference type="HOGENOM" id="CLU_520669_0_0_9"/>
<dbReference type="EMBL" id="CP000448">
    <property type="protein sequence ID" value="ABI69140.1"/>
    <property type="molecule type" value="Genomic_DNA"/>
</dbReference>
<evidence type="ECO:0000313" key="1">
    <source>
        <dbReference type="EMBL" id="ABI69140.1"/>
    </source>
</evidence>
<dbReference type="eggNOG" id="ENOG5032MZ3">
    <property type="taxonomic scope" value="Bacteria"/>
</dbReference>
<proteinExistence type="predicted"/>
<sequence>MRRIFIISLLALGLFLIPLAAELEKTWAATVTGQALSTDIHAYVNGQMLPCLIINDRTAIVAEDLRSCGFDVIWEPVERKLEISENISHPTGQTGSRTTTDYAAFAGKDRMILASDIKTFLQQKEIASFNIDGYTAIYLSELAAYGEVKWDPLQRVARFDSSRRSGDTILAESSEDANLIAEEIDRREGIIEFHGEKLLYQNQQVGYAHNGKAMVSLDWIAGWLGYQVQSKQNSYLVKRGSHSFQVKAGEGQVQVFYDGSPAKSVELYEVPSLSSTRLYLYSLDLENLFGLDSQWNNEKRQWKVRYADYRIKELGNYLGGSSCTVKAQYSELPSGFNTLPELSVKNITLISEGSDKGGYAYVSGDGKNYAATVSLAVLRDNEIQICLGKKNRVLFYKQMTLRGEVQNHQLERQKIIGPFTEYSLVKPEQGFIQIKQNSFMVEGQVGFTNEAVIHVLPAKIDQASGIITELPAQTLSLQEQKFSGSVALNAGPGLYRIHFQVQNNGLHGVVATTRFGEFYLDYQ</sequence>
<dbReference type="STRING" id="335541.Swol_1842"/>
<organism evidence="1 2">
    <name type="scientific">Syntrophomonas wolfei subsp. wolfei (strain DSM 2245B / Goettingen)</name>
    <dbReference type="NCBI Taxonomy" id="335541"/>
    <lineage>
        <taxon>Bacteria</taxon>
        <taxon>Bacillati</taxon>
        <taxon>Bacillota</taxon>
        <taxon>Clostridia</taxon>
        <taxon>Eubacteriales</taxon>
        <taxon>Syntrophomonadaceae</taxon>
        <taxon>Syntrophomonas</taxon>
    </lineage>
</organism>
<reference evidence="2" key="1">
    <citation type="journal article" date="2010" name="Environ. Microbiol.">
        <title>The genome of Syntrophomonas wolfei: new insights into syntrophic metabolism and biohydrogen production.</title>
        <authorList>
            <person name="Sieber J.R."/>
            <person name="Sims D.R."/>
            <person name="Han C."/>
            <person name="Kim E."/>
            <person name="Lykidis A."/>
            <person name="Lapidus A.L."/>
            <person name="McDonnald E."/>
            <person name="Rohlin L."/>
            <person name="Culley D.E."/>
            <person name="Gunsalus R."/>
            <person name="McInerney M.J."/>
        </authorList>
    </citation>
    <scope>NUCLEOTIDE SEQUENCE [LARGE SCALE GENOMIC DNA]</scope>
    <source>
        <strain evidence="2">DSM 2245B / Goettingen</strain>
    </source>
</reference>
<accession>Q0AVW4</accession>
<gene>
    <name evidence="1" type="ordered locus">Swol_1842</name>
</gene>